<feature type="active site" evidence="1">
    <location>
        <position position="138"/>
    </location>
</feature>
<proteinExistence type="predicted"/>
<reference evidence="2 3" key="1">
    <citation type="submission" date="2009-11" db="EMBL/GenBank/DDBJ databases">
        <title>Annotation of Allomyces macrogynus ATCC 38327.</title>
        <authorList>
            <consortium name="The Broad Institute Genome Sequencing Platform"/>
            <person name="Russ C."/>
            <person name="Cuomo C."/>
            <person name="Burger G."/>
            <person name="Gray M.W."/>
            <person name="Holland P.W.H."/>
            <person name="King N."/>
            <person name="Lang F.B.F."/>
            <person name="Roger A.J."/>
            <person name="Ruiz-Trillo I."/>
            <person name="Young S.K."/>
            <person name="Zeng Q."/>
            <person name="Gargeya S."/>
            <person name="Fitzgerald M."/>
            <person name="Haas B."/>
            <person name="Abouelleil A."/>
            <person name="Alvarado L."/>
            <person name="Arachchi H.M."/>
            <person name="Berlin A."/>
            <person name="Chapman S.B."/>
            <person name="Gearin G."/>
            <person name="Goldberg J."/>
            <person name="Griggs A."/>
            <person name="Gujja S."/>
            <person name="Hansen M."/>
            <person name="Heiman D."/>
            <person name="Howarth C."/>
            <person name="Larimer J."/>
            <person name="Lui A."/>
            <person name="MacDonald P.J.P."/>
            <person name="McCowen C."/>
            <person name="Montmayeur A."/>
            <person name="Murphy C."/>
            <person name="Neiman D."/>
            <person name="Pearson M."/>
            <person name="Priest M."/>
            <person name="Roberts A."/>
            <person name="Saif S."/>
            <person name="Shea T."/>
            <person name="Sisk P."/>
            <person name="Stolte C."/>
            <person name="Sykes S."/>
            <person name="Wortman J."/>
            <person name="Nusbaum C."/>
            <person name="Birren B."/>
        </authorList>
    </citation>
    <scope>NUCLEOTIDE SEQUENCE [LARGE SCALE GENOMIC DNA]</scope>
    <source>
        <strain evidence="2 3">ATCC 38327</strain>
    </source>
</reference>
<accession>A0A0L0S518</accession>
<dbReference type="Pfam" id="PF14822">
    <property type="entry name" value="Vasohibin"/>
    <property type="match status" value="1"/>
</dbReference>
<reference evidence="3" key="2">
    <citation type="submission" date="2009-11" db="EMBL/GenBank/DDBJ databases">
        <title>The Genome Sequence of Allomyces macrogynus strain ATCC 38327.</title>
        <authorList>
            <consortium name="The Broad Institute Genome Sequencing Platform"/>
            <person name="Russ C."/>
            <person name="Cuomo C."/>
            <person name="Shea T."/>
            <person name="Young S.K."/>
            <person name="Zeng Q."/>
            <person name="Koehrsen M."/>
            <person name="Haas B."/>
            <person name="Borodovsky M."/>
            <person name="Guigo R."/>
            <person name="Alvarado L."/>
            <person name="Berlin A."/>
            <person name="Borenstein D."/>
            <person name="Chen Z."/>
            <person name="Engels R."/>
            <person name="Freedman E."/>
            <person name="Gellesch M."/>
            <person name="Goldberg J."/>
            <person name="Griggs A."/>
            <person name="Gujja S."/>
            <person name="Heiman D."/>
            <person name="Hepburn T."/>
            <person name="Howarth C."/>
            <person name="Jen D."/>
            <person name="Larson L."/>
            <person name="Lewis B."/>
            <person name="Mehta T."/>
            <person name="Park D."/>
            <person name="Pearson M."/>
            <person name="Roberts A."/>
            <person name="Saif S."/>
            <person name="Shenoy N."/>
            <person name="Sisk P."/>
            <person name="Stolte C."/>
            <person name="Sykes S."/>
            <person name="Walk T."/>
            <person name="White J."/>
            <person name="Yandava C."/>
            <person name="Burger G."/>
            <person name="Gray M.W."/>
            <person name="Holland P.W.H."/>
            <person name="King N."/>
            <person name="Lang F.B.F."/>
            <person name="Roger A.J."/>
            <person name="Ruiz-Trillo I."/>
            <person name="Lander E."/>
            <person name="Nusbaum C."/>
        </authorList>
    </citation>
    <scope>NUCLEOTIDE SEQUENCE [LARGE SCALE GENOMIC DNA]</scope>
    <source>
        <strain evidence="3">ATCC 38327</strain>
    </source>
</reference>
<organism evidence="2 3">
    <name type="scientific">Allomyces macrogynus (strain ATCC 38327)</name>
    <name type="common">Allomyces javanicus var. macrogynus</name>
    <dbReference type="NCBI Taxonomy" id="578462"/>
    <lineage>
        <taxon>Eukaryota</taxon>
        <taxon>Fungi</taxon>
        <taxon>Fungi incertae sedis</taxon>
        <taxon>Blastocladiomycota</taxon>
        <taxon>Blastocladiomycetes</taxon>
        <taxon>Blastocladiales</taxon>
        <taxon>Blastocladiaceae</taxon>
        <taxon>Allomyces</taxon>
    </lineage>
</organism>
<dbReference type="PANTHER" id="PTHR15750:SF2">
    <property type="entry name" value="VASOHIBIN"/>
    <property type="match status" value="1"/>
</dbReference>
<dbReference type="eggNOG" id="ENOG502QPPX">
    <property type="taxonomic scope" value="Eukaryota"/>
</dbReference>
<dbReference type="OrthoDB" id="9974232at2759"/>
<sequence>MHPAGSPSKGPHLTLRRIRAAGAADPVLALAWCQRVITDLGYNHFARVFFPINKRASARSLATTARAMVALQLPIKCLEAVVLGAWLTAALTDVPRVPVAFKTAVDLPGAPKRVYRHIVLAVAVPTAEGERWGALGLSRRRELMDKPVQFKSLAALLSEYIEAYGPQYVSYGGT</sequence>
<evidence type="ECO:0000256" key="1">
    <source>
        <dbReference type="PIRSR" id="PIRSR628131-1"/>
    </source>
</evidence>
<name>A0A0L0S518_ALLM3</name>
<feature type="active site" evidence="1">
    <location>
        <position position="77"/>
    </location>
</feature>
<dbReference type="Proteomes" id="UP000054350">
    <property type="component" value="Unassembled WGS sequence"/>
</dbReference>
<dbReference type="OMA" id="INIYHSI"/>
<evidence type="ECO:0000313" key="3">
    <source>
        <dbReference type="Proteomes" id="UP000054350"/>
    </source>
</evidence>
<dbReference type="VEuPathDB" id="FungiDB:AMAG_04481"/>
<keyword evidence="3" id="KW-1185">Reference proteome</keyword>
<dbReference type="AlphaFoldDB" id="A0A0L0S518"/>
<dbReference type="PANTHER" id="PTHR15750">
    <property type="entry name" value="VASOHIBIN-1-LIKE ISOFORM X2"/>
    <property type="match status" value="1"/>
</dbReference>
<gene>
    <name evidence="2" type="ORF">AMAG_04481</name>
</gene>
<feature type="active site" evidence="1">
    <location>
        <position position="117"/>
    </location>
</feature>
<evidence type="ECO:0000313" key="2">
    <source>
        <dbReference type="EMBL" id="KNE57617.1"/>
    </source>
</evidence>
<dbReference type="GO" id="GO:0005737">
    <property type="term" value="C:cytoplasm"/>
    <property type="evidence" value="ECO:0007669"/>
    <property type="project" value="InterPro"/>
</dbReference>
<dbReference type="STRING" id="578462.A0A0L0S518"/>
<dbReference type="InterPro" id="IPR028131">
    <property type="entry name" value="VASH1"/>
</dbReference>
<dbReference type="EMBL" id="GG745332">
    <property type="protein sequence ID" value="KNE57617.1"/>
    <property type="molecule type" value="Genomic_DNA"/>
</dbReference>
<protein>
    <submittedName>
        <fullName evidence="2">Uncharacterized protein</fullName>
    </submittedName>
</protein>